<comment type="subcellular location">
    <subcellularLocation>
        <location evidence="1">Cell membrane</location>
        <topology evidence="1">Multi-pass membrane protein</topology>
    </subcellularLocation>
</comment>
<evidence type="ECO:0000256" key="5">
    <source>
        <dbReference type="ARBA" id="ARBA00022989"/>
    </source>
</evidence>
<dbReference type="HOGENOM" id="CLU_020854_2_1_14"/>
<feature type="transmembrane region" description="Helical" evidence="7">
    <location>
        <begin position="484"/>
        <end position="504"/>
    </location>
</feature>
<dbReference type="PATRIC" id="fig|1276258.3.peg.424"/>
<dbReference type="Gene3D" id="1.20.1740.10">
    <property type="entry name" value="Amino acid/polyamine transporter I"/>
    <property type="match status" value="1"/>
</dbReference>
<feature type="transmembrane region" description="Helical" evidence="7">
    <location>
        <begin position="174"/>
        <end position="199"/>
    </location>
</feature>
<feature type="transmembrane region" description="Helical" evidence="7">
    <location>
        <begin position="318"/>
        <end position="338"/>
    </location>
</feature>
<dbReference type="GO" id="GO:0005886">
    <property type="term" value="C:plasma membrane"/>
    <property type="evidence" value="ECO:0007669"/>
    <property type="project" value="UniProtKB-SubCell"/>
</dbReference>
<dbReference type="AlphaFoldDB" id="V5RKD4"/>
<gene>
    <name evidence="8" type="ORF">SAPIS_v1c04240</name>
</gene>
<feature type="transmembrane region" description="Helical" evidence="7">
    <location>
        <begin position="401"/>
        <end position="425"/>
    </location>
</feature>
<evidence type="ECO:0000256" key="4">
    <source>
        <dbReference type="ARBA" id="ARBA00022692"/>
    </source>
</evidence>
<feature type="transmembrane region" description="Helical" evidence="7">
    <location>
        <begin position="98"/>
        <end position="122"/>
    </location>
</feature>
<feature type="transmembrane region" description="Helical" evidence="7">
    <location>
        <begin position="7"/>
        <end position="28"/>
    </location>
</feature>
<dbReference type="OrthoDB" id="9791588at2"/>
<evidence type="ECO:0000313" key="8">
    <source>
        <dbReference type="EMBL" id="AHB36270.1"/>
    </source>
</evidence>
<evidence type="ECO:0000256" key="2">
    <source>
        <dbReference type="ARBA" id="ARBA00022448"/>
    </source>
</evidence>
<dbReference type="InterPro" id="IPR002293">
    <property type="entry name" value="AA/rel_permease1"/>
</dbReference>
<feature type="transmembrane region" description="Helical" evidence="7">
    <location>
        <begin position="261"/>
        <end position="285"/>
    </location>
</feature>
<evidence type="ECO:0000256" key="7">
    <source>
        <dbReference type="SAM" id="Phobius"/>
    </source>
</evidence>
<dbReference type="EMBL" id="CP006682">
    <property type="protein sequence ID" value="AHB36270.1"/>
    <property type="molecule type" value="Genomic_DNA"/>
</dbReference>
<keyword evidence="4 7" id="KW-0812">Transmembrane</keyword>
<dbReference type="RefSeq" id="WP_023789207.1">
    <property type="nucleotide sequence ID" value="NC_022998.1"/>
</dbReference>
<dbReference type="GO" id="GO:0022857">
    <property type="term" value="F:transmembrane transporter activity"/>
    <property type="evidence" value="ECO:0007669"/>
    <property type="project" value="InterPro"/>
</dbReference>
<proteinExistence type="predicted"/>
<dbReference type="Pfam" id="PF13520">
    <property type="entry name" value="AA_permease_2"/>
    <property type="match status" value="1"/>
</dbReference>
<feature type="transmembrane region" description="Helical" evidence="7">
    <location>
        <begin position="225"/>
        <end position="249"/>
    </location>
</feature>
<keyword evidence="3" id="KW-1003">Cell membrane</keyword>
<dbReference type="STRING" id="1276258.SAPIS_v1c04240"/>
<accession>V5RKD4</accession>
<dbReference type="PANTHER" id="PTHR42770:SF15">
    <property type="entry name" value="GLUTAMATE_GAMMA-AMINOBUTYRATE ANTIPORTER-RELATED"/>
    <property type="match status" value="1"/>
</dbReference>
<feature type="transmembrane region" description="Helical" evidence="7">
    <location>
        <begin position="445"/>
        <end position="464"/>
    </location>
</feature>
<dbReference type="eggNOG" id="COG0531">
    <property type="taxonomic scope" value="Bacteria"/>
</dbReference>
<feature type="transmembrane region" description="Helical" evidence="7">
    <location>
        <begin position="34"/>
        <end position="57"/>
    </location>
</feature>
<reference evidence="8 9" key="1">
    <citation type="journal article" date="2014" name="Genome Announc.">
        <title>Complete Genome Sequence of Spiroplasma apis B31T (ATCC 33834), a Bacterium Associated with May Disease of Honeybees (Apis mellifera).</title>
        <authorList>
            <person name="Ku C."/>
            <person name="Lo W.S."/>
            <person name="Chen L.L."/>
            <person name="Kuo C.H."/>
        </authorList>
    </citation>
    <scope>NUCLEOTIDE SEQUENCE [LARGE SCALE GENOMIC DNA]</scope>
    <source>
        <strain evidence="8">B31</strain>
    </source>
</reference>
<keyword evidence="2" id="KW-0813">Transport</keyword>
<dbReference type="KEGG" id="sapi:SAPIS_v1c04240"/>
<name>V5RKD4_SPIAP</name>
<dbReference type="PIRSF" id="PIRSF006060">
    <property type="entry name" value="AA_transporter"/>
    <property type="match status" value="1"/>
</dbReference>
<dbReference type="Proteomes" id="UP000018550">
    <property type="component" value="Chromosome"/>
</dbReference>
<keyword evidence="6 7" id="KW-0472">Membrane</keyword>
<evidence type="ECO:0000256" key="3">
    <source>
        <dbReference type="ARBA" id="ARBA00022475"/>
    </source>
</evidence>
<dbReference type="PANTHER" id="PTHR42770">
    <property type="entry name" value="AMINO ACID TRANSPORTER-RELATED"/>
    <property type="match status" value="1"/>
</dbReference>
<dbReference type="InterPro" id="IPR050367">
    <property type="entry name" value="APC_superfamily"/>
</dbReference>
<feature type="transmembrane region" description="Helical" evidence="7">
    <location>
        <begin position="142"/>
        <end position="162"/>
    </location>
</feature>
<evidence type="ECO:0000313" key="9">
    <source>
        <dbReference type="Proteomes" id="UP000018550"/>
    </source>
</evidence>
<organism evidence="8 9">
    <name type="scientific">Spiroplasma apis B31</name>
    <dbReference type="NCBI Taxonomy" id="1276258"/>
    <lineage>
        <taxon>Bacteria</taxon>
        <taxon>Bacillati</taxon>
        <taxon>Mycoplasmatota</taxon>
        <taxon>Mollicutes</taxon>
        <taxon>Entomoplasmatales</taxon>
        <taxon>Spiroplasmataceae</taxon>
        <taxon>Spiroplasma</taxon>
    </lineage>
</organism>
<feature type="transmembrane region" description="Helical" evidence="7">
    <location>
        <begin position="372"/>
        <end position="395"/>
    </location>
</feature>
<sequence length="533" mass="58809">MNERKKTLSKLTIIFMVFATVFALRNIINNQVQFGLLSMLLFLVGGIVYAIPIVFISSEFASIKKLKNAEAGLGSYCSLILGKKCGFLASWSSFFTNLFYFATLAPFTVIAISFVITGTNGFDLLALKLNENGMDENNASRVSAILLACIAIVIFWTGSFIAKKGARWIGIITNIGGTASLMLGVVFIVLCLFVALPVFKNGQVPSSFNKEHLNPMSSWGFDGDWWGFMSAFPWIMISYNGIETMAVFMRDTKKGPKAFKISTLIGMLIVIFLMVCGGLALSLVIEQGLITKWGLSNTYYYVFSYMFNLPFDSIGGTIIIRVVALVTALNGLGALFFWTVGPVKVFFSEIPEGVMGKWAQKTNKAGIPTNGIIAQAIVVTIILLIVGVTTTGAIGKGSSNFLTLITQTTTTMSVFPFLFFFISYIKLRWKLEDTERTTKFFKNKYIAITITSISLMVIIIAIIFGAIPSPVSWKSDWVTSLTSLLLSVGGLVIFMGFAMLMWYLNVQRKNKKLSLNNTEINEIMTSNITKEEK</sequence>
<protein>
    <submittedName>
        <fullName evidence="8">Amino acid permease family protein</fullName>
    </submittedName>
</protein>
<evidence type="ECO:0000256" key="6">
    <source>
        <dbReference type="ARBA" id="ARBA00023136"/>
    </source>
</evidence>
<keyword evidence="5 7" id="KW-1133">Transmembrane helix</keyword>
<evidence type="ECO:0000256" key="1">
    <source>
        <dbReference type="ARBA" id="ARBA00004651"/>
    </source>
</evidence>
<keyword evidence="9" id="KW-1185">Reference proteome</keyword>